<dbReference type="Pfam" id="PF12898">
    <property type="entry name" value="Stc1"/>
    <property type="match status" value="1"/>
</dbReference>
<comment type="caution">
    <text evidence="3">The sequence shown here is derived from an EMBL/GenBank/DDBJ whole genome shotgun (WGS) entry which is preliminary data.</text>
</comment>
<dbReference type="Proteomes" id="UP000654075">
    <property type="component" value="Unassembled WGS sequence"/>
</dbReference>
<name>A0A813FQQ4_POLGL</name>
<reference evidence="3" key="1">
    <citation type="submission" date="2021-02" db="EMBL/GenBank/DDBJ databases">
        <authorList>
            <person name="Dougan E. K."/>
            <person name="Rhodes N."/>
            <person name="Thang M."/>
            <person name="Chan C."/>
        </authorList>
    </citation>
    <scope>NUCLEOTIDE SEQUENCE</scope>
</reference>
<keyword evidence="4" id="KW-1185">Reference proteome</keyword>
<organism evidence="3 4">
    <name type="scientific">Polarella glacialis</name>
    <name type="common">Dinoflagellate</name>
    <dbReference type="NCBI Taxonomy" id="89957"/>
    <lineage>
        <taxon>Eukaryota</taxon>
        <taxon>Sar</taxon>
        <taxon>Alveolata</taxon>
        <taxon>Dinophyceae</taxon>
        <taxon>Suessiales</taxon>
        <taxon>Suessiaceae</taxon>
        <taxon>Polarella</taxon>
    </lineage>
</organism>
<feature type="region of interest" description="Disordered" evidence="1">
    <location>
        <begin position="174"/>
        <end position="193"/>
    </location>
</feature>
<evidence type="ECO:0000259" key="2">
    <source>
        <dbReference type="Pfam" id="PF12898"/>
    </source>
</evidence>
<evidence type="ECO:0000313" key="3">
    <source>
        <dbReference type="EMBL" id="CAE8615797.1"/>
    </source>
</evidence>
<dbReference type="AlphaFoldDB" id="A0A813FQQ4"/>
<dbReference type="InterPro" id="IPR024630">
    <property type="entry name" value="Stc1"/>
</dbReference>
<evidence type="ECO:0000313" key="4">
    <source>
        <dbReference type="Proteomes" id="UP000654075"/>
    </source>
</evidence>
<evidence type="ECO:0000256" key="1">
    <source>
        <dbReference type="SAM" id="MobiDB-lite"/>
    </source>
</evidence>
<accession>A0A813FQQ4</accession>
<sequence length="268" mass="30363">MTSQTLLLDQLLKCLPIWVHLYRPGCPRIIWCVDLQCSIGLKELYSGEGWNFECEHGGTDLWSVSHTSSHTRAFWSDDSRFVHQLSCRVATSCPDALVLRILRANGNEARKDSIREIVRATTPLNCLTLWIREDVLFYQARFRPRRAGDHLEQMLCDTTPFDMRKVVKTAVKERERTTGRRAANNGNTDHDATWQEVARAQGRQSGSLAEEAPVEPASGHVGTGVWRCSSCLKEKRSSDFSKKQRQKRKDQAKCLECVDQQGTGAQDA</sequence>
<gene>
    <name evidence="3" type="ORF">PGLA1383_LOCUS33504</name>
</gene>
<dbReference type="EMBL" id="CAJNNV010025710">
    <property type="protein sequence ID" value="CAE8615797.1"/>
    <property type="molecule type" value="Genomic_DNA"/>
</dbReference>
<proteinExistence type="predicted"/>
<feature type="compositionally biased region" description="Basic and acidic residues" evidence="1">
    <location>
        <begin position="232"/>
        <end position="242"/>
    </location>
</feature>
<feature type="region of interest" description="Disordered" evidence="1">
    <location>
        <begin position="198"/>
        <end position="268"/>
    </location>
</feature>
<feature type="domain" description="Stc1" evidence="2">
    <location>
        <begin position="226"/>
        <end position="258"/>
    </location>
</feature>
<protein>
    <recommendedName>
        <fullName evidence="2">Stc1 domain-containing protein</fullName>
    </recommendedName>
</protein>